<evidence type="ECO:0000313" key="1">
    <source>
        <dbReference type="EMBL" id="PIN20211.1"/>
    </source>
</evidence>
<protein>
    <submittedName>
        <fullName evidence="1">Uncharacterized protein</fullName>
    </submittedName>
</protein>
<sequence length="48" mass="5576">MKFKHWSERLCDRAKHHHLALLTTQSSPSPSKLNVDILASEYLCLKLE</sequence>
<reference evidence="2" key="1">
    <citation type="journal article" date="2018" name="Gigascience">
        <title>Genome assembly of the Pink Ipe (Handroanthus impetiginosus, Bignoniaceae), a highly valued, ecologically keystone Neotropical timber forest tree.</title>
        <authorList>
            <person name="Silva-Junior O.B."/>
            <person name="Grattapaglia D."/>
            <person name="Novaes E."/>
            <person name="Collevatti R.G."/>
        </authorList>
    </citation>
    <scope>NUCLEOTIDE SEQUENCE [LARGE SCALE GENOMIC DNA]</scope>
    <source>
        <strain evidence="2">cv. UFG-1</strain>
    </source>
</reference>
<comment type="caution">
    <text evidence="1">The sequence shown here is derived from an EMBL/GenBank/DDBJ whole genome shotgun (WGS) entry which is preliminary data.</text>
</comment>
<proteinExistence type="predicted"/>
<dbReference type="Proteomes" id="UP000231279">
    <property type="component" value="Unassembled WGS sequence"/>
</dbReference>
<accession>A0A2G9HRS0</accession>
<keyword evidence="2" id="KW-1185">Reference proteome</keyword>
<gene>
    <name evidence="1" type="ORF">CDL12_07109</name>
</gene>
<organism evidence="1 2">
    <name type="scientific">Handroanthus impetiginosus</name>
    <dbReference type="NCBI Taxonomy" id="429701"/>
    <lineage>
        <taxon>Eukaryota</taxon>
        <taxon>Viridiplantae</taxon>
        <taxon>Streptophyta</taxon>
        <taxon>Embryophyta</taxon>
        <taxon>Tracheophyta</taxon>
        <taxon>Spermatophyta</taxon>
        <taxon>Magnoliopsida</taxon>
        <taxon>eudicotyledons</taxon>
        <taxon>Gunneridae</taxon>
        <taxon>Pentapetalae</taxon>
        <taxon>asterids</taxon>
        <taxon>lamiids</taxon>
        <taxon>Lamiales</taxon>
        <taxon>Bignoniaceae</taxon>
        <taxon>Crescentiina</taxon>
        <taxon>Tabebuia alliance</taxon>
        <taxon>Handroanthus</taxon>
    </lineage>
</organism>
<dbReference type="EMBL" id="NKXS01001160">
    <property type="protein sequence ID" value="PIN20211.1"/>
    <property type="molecule type" value="Genomic_DNA"/>
</dbReference>
<dbReference type="AlphaFoldDB" id="A0A2G9HRS0"/>
<name>A0A2G9HRS0_9LAMI</name>
<evidence type="ECO:0000313" key="2">
    <source>
        <dbReference type="Proteomes" id="UP000231279"/>
    </source>
</evidence>